<evidence type="ECO:0008006" key="4">
    <source>
        <dbReference type="Google" id="ProtNLM"/>
    </source>
</evidence>
<name>A0A5N5NDD1_9ROSI</name>
<organism evidence="2 3">
    <name type="scientific">Salix brachista</name>
    <dbReference type="NCBI Taxonomy" id="2182728"/>
    <lineage>
        <taxon>Eukaryota</taxon>
        <taxon>Viridiplantae</taxon>
        <taxon>Streptophyta</taxon>
        <taxon>Embryophyta</taxon>
        <taxon>Tracheophyta</taxon>
        <taxon>Spermatophyta</taxon>
        <taxon>Magnoliopsida</taxon>
        <taxon>eudicotyledons</taxon>
        <taxon>Gunneridae</taxon>
        <taxon>Pentapetalae</taxon>
        <taxon>rosids</taxon>
        <taxon>fabids</taxon>
        <taxon>Malpighiales</taxon>
        <taxon>Salicaceae</taxon>
        <taxon>Saliceae</taxon>
        <taxon>Salix</taxon>
    </lineage>
</organism>
<dbReference type="Pfam" id="PF00805">
    <property type="entry name" value="Pentapeptide"/>
    <property type="match status" value="2"/>
</dbReference>
<dbReference type="EMBL" id="VDCV01000003">
    <property type="protein sequence ID" value="KAB5564386.1"/>
    <property type="molecule type" value="Genomic_DNA"/>
</dbReference>
<comment type="caution">
    <text evidence="2">The sequence shown here is derived from an EMBL/GenBank/DDBJ whole genome shotgun (WGS) entry which is preliminary data.</text>
</comment>
<accession>A0A5N5NDD1</accession>
<dbReference type="Gene3D" id="2.160.20.80">
    <property type="entry name" value="E3 ubiquitin-protein ligase SopA"/>
    <property type="match status" value="2"/>
</dbReference>
<dbReference type="PANTHER" id="PTHR47121">
    <property type="entry name" value="THYLAKOID LUMENAL PROTEIN TL20.3, CHLOROPLASTIC"/>
    <property type="match status" value="1"/>
</dbReference>
<protein>
    <recommendedName>
        <fullName evidence="4">Thylakoid lumenal protein TL20.3, chloroplastic</fullName>
    </recommendedName>
</protein>
<dbReference type="Proteomes" id="UP000326939">
    <property type="component" value="Chromosome 3"/>
</dbReference>
<evidence type="ECO:0000313" key="2">
    <source>
        <dbReference type="EMBL" id="KAB5564386.1"/>
    </source>
</evidence>
<dbReference type="InterPro" id="IPR053285">
    <property type="entry name" value="Thylakoid_lumenal_pentapeptide"/>
</dbReference>
<keyword evidence="3" id="KW-1185">Reference proteome</keyword>
<gene>
    <name evidence="2" type="ORF">DKX38_004440</name>
</gene>
<dbReference type="SUPFAM" id="SSF141571">
    <property type="entry name" value="Pentapeptide repeat-like"/>
    <property type="match status" value="1"/>
</dbReference>
<evidence type="ECO:0000313" key="3">
    <source>
        <dbReference type="Proteomes" id="UP000326939"/>
    </source>
</evidence>
<reference evidence="3" key="1">
    <citation type="journal article" date="2019" name="Gigascience">
        <title>De novo genome assembly of the endangered Acer yangbiense, a plant species with extremely small populations endemic to Yunnan Province, China.</title>
        <authorList>
            <person name="Yang J."/>
            <person name="Wariss H.M."/>
            <person name="Tao L."/>
            <person name="Zhang R."/>
            <person name="Yun Q."/>
            <person name="Hollingsworth P."/>
            <person name="Dao Z."/>
            <person name="Luo G."/>
            <person name="Guo H."/>
            <person name="Ma Y."/>
            <person name="Sun W."/>
        </authorList>
    </citation>
    <scope>NUCLEOTIDE SEQUENCE [LARGE SCALE GENOMIC DNA]</scope>
    <source>
        <strain evidence="3">cv. br00</strain>
    </source>
</reference>
<dbReference type="PANTHER" id="PTHR47121:SF2">
    <property type="entry name" value="THYLAKOID LUMENAL PROTEIN TL20.3, CHLOROPLASTIC"/>
    <property type="match status" value="1"/>
</dbReference>
<sequence>MAFTSFSSMSIKSPNISTASSKSPHHVLSSSKPFRIAYQLDTERGNQLADCSKNGYEMETAKSKNWARVVSTTLAAAVISFSSCNLPAVADLNKFEAEIRGEFGIGSAAQFGSADLRKAVHLNENFRRANFTAADMRESDFSGSTFNGAYMEKAVAYKANFTVEISNELLGCSKCLNCELLILTASKVCGKFTPPNQIDSFLRLELLGGVRLDHFSYGQLDFKVVTTNVALRNISIMRFYVLHIFGADLSDTLMDRMVLNEANLTNAVLVRSVLTRSDLGGALIVGADFSDAVIDLTQKQALCKYASGTNPITGVSTRASLGCGNSRRNAYGTPSSPLLSAPPQKLLDRDGFCDQGTGLCDAK</sequence>
<evidence type="ECO:0000256" key="1">
    <source>
        <dbReference type="SAM" id="MobiDB-lite"/>
    </source>
</evidence>
<feature type="region of interest" description="Disordered" evidence="1">
    <location>
        <begin position="1"/>
        <end position="28"/>
    </location>
</feature>
<dbReference type="AlphaFoldDB" id="A0A5N5NDD1"/>
<dbReference type="InterPro" id="IPR001646">
    <property type="entry name" value="5peptide_repeat"/>
</dbReference>
<feature type="compositionally biased region" description="Polar residues" evidence="1">
    <location>
        <begin position="1"/>
        <end position="19"/>
    </location>
</feature>
<proteinExistence type="predicted"/>